<reference evidence="1" key="1">
    <citation type="submission" date="2023-11" db="EMBL/GenBank/DDBJ databases">
        <authorList>
            <person name="Poullet M."/>
        </authorList>
    </citation>
    <scope>NUCLEOTIDE SEQUENCE</scope>
    <source>
        <strain evidence="1">E1834</strain>
    </source>
</reference>
<proteinExistence type="predicted"/>
<gene>
    <name evidence="1" type="ORF">MENTE1834_LOCUS8098</name>
</gene>
<accession>A0ACB0Y6J5</accession>
<organism evidence="1 2">
    <name type="scientific">Meloidogyne enterolobii</name>
    <name type="common">Root-knot nematode worm</name>
    <name type="synonym">Meloidogyne mayaguensis</name>
    <dbReference type="NCBI Taxonomy" id="390850"/>
    <lineage>
        <taxon>Eukaryota</taxon>
        <taxon>Metazoa</taxon>
        <taxon>Ecdysozoa</taxon>
        <taxon>Nematoda</taxon>
        <taxon>Chromadorea</taxon>
        <taxon>Rhabditida</taxon>
        <taxon>Tylenchina</taxon>
        <taxon>Tylenchomorpha</taxon>
        <taxon>Tylenchoidea</taxon>
        <taxon>Meloidogynidae</taxon>
        <taxon>Meloidogyninae</taxon>
        <taxon>Meloidogyne</taxon>
    </lineage>
</organism>
<dbReference type="EMBL" id="CAVMJV010000007">
    <property type="protein sequence ID" value="CAK5033371.1"/>
    <property type="molecule type" value="Genomic_DNA"/>
</dbReference>
<name>A0ACB0Y6J5_MELEN</name>
<keyword evidence="2" id="KW-1185">Reference proteome</keyword>
<dbReference type="Proteomes" id="UP001497535">
    <property type="component" value="Unassembled WGS sequence"/>
</dbReference>
<evidence type="ECO:0000313" key="1">
    <source>
        <dbReference type="EMBL" id="CAK5033371.1"/>
    </source>
</evidence>
<sequence length="77" mass="8953">MAEIHQQKLYREQLIKEASKIRFLAITTIALSTVSLASVVLAIPFLFLKVQSTQSEAKVVFYLKYNFRKENTTFRKL</sequence>
<comment type="caution">
    <text evidence="1">The sequence shown here is derived from an EMBL/GenBank/DDBJ whole genome shotgun (WGS) entry which is preliminary data.</text>
</comment>
<protein>
    <submittedName>
        <fullName evidence="1">Uncharacterized protein</fullName>
    </submittedName>
</protein>
<evidence type="ECO:0000313" key="2">
    <source>
        <dbReference type="Proteomes" id="UP001497535"/>
    </source>
</evidence>